<name>A0A6G7WHP3_9LACT</name>
<accession>A0A6G7WHP3</accession>
<dbReference type="KEGG" id="jpo:G7058_06960"/>
<gene>
    <name evidence="1" type="ORF">G7058_06960</name>
</gene>
<keyword evidence="2" id="KW-1185">Reference proteome</keyword>
<reference evidence="1 2" key="1">
    <citation type="journal article" date="2017" name="Int. J. Syst. Evol. Microbiol.">
        <title>Jeotgalibaca porci sp. nov. and Jeotgalibaca arthritidis sp. nov., isolated from pigs, and emended description of the genus Jeotgalibaca.</title>
        <authorList>
            <person name="Zamora L."/>
            <person name="Perez-Sancho M."/>
            <person name="Dominguez L."/>
            <person name="Fernandez-Garayzabal J.F."/>
            <person name="Vela A.I."/>
        </authorList>
    </citation>
    <scope>NUCLEOTIDE SEQUENCE [LARGE SCALE GENOMIC DNA]</scope>
    <source>
        <strain evidence="1 2">CCUG 69148</strain>
    </source>
</reference>
<dbReference type="Proteomes" id="UP000501830">
    <property type="component" value="Chromosome"/>
</dbReference>
<dbReference type="GeneID" id="94553018"/>
<evidence type="ECO:0000313" key="1">
    <source>
        <dbReference type="EMBL" id="QIK51784.1"/>
    </source>
</evidence>
<sequence>MKEVSDLPVQKGTVMEYRLETRIEQEGQKEIFVYEGQGQMVQMGEWLYLRYVEAETSNKVTIKVSRAGKMTIMRRQGDVLLSRLSFDSEKSGSAQIPTEAGLMEIETKTNQMVQNYKEQPFSGYVEVAYTIGIGEESLGSYEMSLQFTT</sequence>
<proteinExistence type="predicted"/>
<dbReference type="InterPro" id="IPR015231">
    <property type="entry name" value="DUF1934"/>
</dbReference>
<dbReference type="EMBL" id="CP049889">
    <property type="protein sequence ID" value="QIK51784.1"/>
    <property type="molecule type" value="Genomic_DNA"/>
</dbReference>
<dbReference type="RefSeq" id="WP_166062842.1">
    <property type="nucleotide sequence ID" value="NZ_CP049889.1"/>
</dbReference>
<protein>
    <submittedName>
        <fullName evidence="1">DUF1934 domain-containing protein</fullName>
    </submittedName>
</protein>
<dbReference type="Pfam" id="PF09148">
    <property type="entry name" value="DUF1934"/>
    <property type="match status" value="1"/>
</dbReference>
<dbReference type="InterPro" id="IPR012674">
    <property type="entry name" value="Calycin"/>
</dbReference>
<dbReference type="SUPFAM" id="SSF50814">
    <property type="entry name" value="Lipocalins"/>
    <property type="match status" value="1"/>
</dbReference>
<dbReference type="AlphaFoldDB" id="A0A6G7WHP3"/>
<organism evidence="1 2">
    <name type="scientific">Jeotgalibaca porci</name>
    <dbReference type="NCBI Taxonomy" id="1868793"/>
    <lineage>
        <taxon>Bacteria</taxon>
        <taxon>Bacillati</taxon>
        <taxon>Bacillota</taxon>
        <taxon>Bacilli</taxon>
        <taxon>Lactobacillales</taxon>
        <taxon>Carnobacteriaceae</taxon>
        <taxon>Jeotgalibaca</taxon>
    </lineage>
</organism>
<evidence type="ECO:0000313" key="2">
    <source>
        <dbReference type="Proteomes" id="UP000501830"/>
    </source>
</evidence>
<dbReference type="Gene3D" id="2.40.128.20">
    <property type="match status" value="1"/>
</dbReference>